<keyword evidence="2" id="KW-0456">Lyase</keyword>
<dbReference type="SUPFAM" id="SSF51126">
    <property type="entry name" value="Pectin lyase-like"/>
    <property type="match status" value="1"/>
</dbReference>
<evidence type="ECO:0000313" key="3">
    <source>
        <dbReference type="Proteomes" id="UP000218335"/>
    </source>
</evidence>
<dbReference type="GO" id="GO:0016829">
    <property type="term" value="F:lyase activity"/>
    <property type="evidence" value="ECO:0007669"/>
    <property type="project" value="UniProtKB-KW"/>
</dbReference>
<accession>A0A2A4GWU8</accession>
<dbReference type="InterPro" id="IPR012334">
    <property type="entry name" value="Pectin_lyas_fold"/>
</dbReference>
<evidence type="ECO:0000313" key="2">
    <source>
        <dbReference type="EMBL" id="PCF54882.1"/>
    </source>
</evidence>
<dbReference type="Gene3D" id="2.160.20.10">
    <property type="entry name" value="Single-stranded right-handed beta-helix, Pectin lyase-like"/>
    <property type="match status" value="1"/>
</dbReference>
<protein>
    <submittedName>
        <fullName evidence="2">Pectate lyase</fullName>
    </submittedName>
</protein>
<dbReference type="RefSeq" id="WP_096592908.1">
    <property type="nucleotide sequence ID" value="NZ_MWUU01000009.1"/>
</dbReference>
<evidence type="ECO:0000259" key="1">
    <source>
        <dbReference type="Pfam" id="PF12708"/>
    </source>
</evidence>
<reference evidence="2 3" key="1">
    <citation type="journal article" date="2017" name="PLoS ONE">
        <title>Development of a real-time PCR for detection of Staphylococcus pseudintermedius using a novel automated comparison of whole-genome sequences.</title>
        <authorList>
            <person name="Verstappen K.M."/>
            <person name="Huijbregts L."/>
            <person name="Spaninks M."/>
            <person name="Wagenaar J.A."/>
            <person name="Fluit A.C."/>
            <person name="Duim B."/>
        </authorList>
    </citation>
    <scope>NUCLEOTIDE SEQUENCE [LARGE SCALE GENOMIC DNA]</scope>
    <source>
        <strain evidence="2 3">215070706401-1</strain>
    </source>
</reference>
<dbReference type="EMBL" id="MWUU01000009">
    <property type="protein sequence ID" value="PCF54882.1"/>
    <property type="molecule type" value="Genomic_DNA"/>
</dbReference>
<dbReference type="Pfam" id="PF12708">
    <property type="entry name" value="Pect-lyase_RHGA_epim"/>
    <property type="match status" value="1"/>
</dbReference>
<dbReference type="InterPro" id="IPR024535">
    <property type="entry name" value="RHGA/B-epi-like_pectate_lyase"/>
</dbReference>
<comment type="caution">
    <text evidence="2">The sequence shown here is derived from an EMBL/GenBank/DDBJ whole genome shotgun (WGS) entry which is preliminary data.</text>
</comment>
<sequence length="368" mass="40986">MKINVLDFGAQGQNRLLDTWGIQRALNQAKKGPITVYIPSGTYHIAKALKIYEGTTLILDPDAQMLRTGKDALLKNGSGLKRYYGYNGNSHIKIQGGIWNMNGVHYPYNNTAMCLGHAREIEVCHLTIKNVVGGHGIDACGLDGLHVHHCNFVGFYDETGERWFSEAVQLDLFVEGAFPKFGVNDGTITKNAVIEHCYFGNSFEGDMQSWNRAIGSHATRFDRFYENIIIQHNVFEDTQDYALTPLKGKNIFIQHNLFLNCAGGIRCLGVHQGKNAMTLEGDHEGKQGGDGLYVMHNDFVNNGSKDVLHIRSHQDAPHTDVNVIGNTFTDGHQVAQLTGVHDIAILNNEHSPQWHQKHVSAFFTDKSE</sequence>
<proteinExistence type="predicted"/>
<dbReference type="Proteomes" id="UP000218335">
    <property type="component" value="Unassembled WGS sequence"/>
</dbReference>
<organism evidence="2 3">
    <name type="scientific">Staphylococcus delphini</name>
    <dbReference type="NCBI Taxonomy" id="53344"/>
    <lineage>
        <taxon>Bacteria</taxon>
        <taxon>Bacillati</taxon>
        <taxon>Bacillota</taxon>
        <taxon>Bacilli</taxon>
        <taxon>Bacillales</taxon>
        <taxon>Staphylococcaceae</taxon>
        <taxon>Staphylococcus</taxon>
        <taxon>Staphylococcus intermedius group</taxon>
    </lineage>
</organism>
<name>A0A2A4GWU8_9STAP</name>
<dbReference type="AlphaFoldDB" id="A0A2A4GWU8"/>
<feature type="domain" description="Rhamnogalacturonase A/B/Epimerase-like pectate lyase" evidence="1">
    <location>
        <begin position="3"/>
        <end position="216"/>
    </location>
</feature>
<gene>
    <name evidence="2" type="ORF">B5C08_07995</name>
</gene>
<dbReference type="InterPro" id="IPR011050">
    <property type="entry name" value="Pectin_lyase_fold/virulence"/>
</dbReference>